<keyword evidence="4" id="KW-1185">Reference proteome</keyword>
<gene>
    <name evidence="2" type="ordered locus">MTR_4g417290</name>
</gene>
<dbReference type="Proteomes" id="UP000002051">
    <property type="component" value="Chromosome 4"/>
</dbReference>
<dbReference type="PANTHER" id="PTHR35358">
    <property type="entry name" value="OS06G0711100 PROTEIN"/>
    <property type="match status" value="1"/>
</dbReference>
<accession>A0A072UHN0</accession>
<dbReference type="AlphaFoldDB" id="A0A072UHN0"/>
<evidence type="ECO:0000313" key="3">
    <source>
        <dbReference type="EnsemblPlants" id="KEH28911"/>
    </source>
</evidence>
<evidence type="ECO:0000313" key="2">
    <source>
        <dbReference type="EMBL" id="KEH28911.1"/>
    </source>
</evidence>
<keyword evidence="1" id="KW-0175">Coiled coil</keyword>
<dbReference type="PROSITE" id="PS51257">
    <property type="entry name" value="PROKAR_LIPOPROTEIN"/>
    <property type="match status" value="1"/>
</dbReference>
<protein>
    <submittedName>
        <fullName evidence="2">Plant phospholipase-like protein</fullName>
    </submittedName>
</protein>
<reference evidence="2 4" key="2">
    <citation type="journal article" date="2014" name="BMC Genomics">
        <title>An improved genome release (version Mt4.0) for the model legume Medicago truncatula.</title>
        <authorList>
            <person name="Tang H."/>
            <person name="Krishnakumar V."/>
            <person name="Bidwell S."/>
            <person name="Rosen B."/>
            <person name="Chan A."/>
            <person name="Zhou S."/>
            <person name="Gentzbittel L."/>
            <person name="Childs K.L."/>
            <person name="Yandell M."/>
            <person name="Gundlach H."/>
            <person name="Mayer K.F."/>
            <person name="Schwartz D.C."/>
            <person name="Town C.D."/>
        </authorList>
    </citation>
    <scope>GENOME REANNOTATION</scope>
    <source>
        <strain evidence="2">A17</strain>
        <strain evidence="3 4">cv. Jemalong A17</strain>
    </source>
</reference>
<feature type="coiled-coil region" evidence="1">
    <location>
        <begin position="164"/>
        <end position="219"/>
    </location>
</feature>
<sequence>MSENNHREEHYRGDWQALSLFHIQGSSSCPSFSVLKLTEVVAMLGNDDGDGVHSEVQSQPEDTVYRYEVKPEFMRILRKITVKHEDISKNCVARSAKDRSKLLEIIREILHDFRDMDLRKVKESFVENKISLVKGLHEGTKLELEWLSMILAEVLGAIKILDKFDILEEKRDNNSKLLEDAESELEVFQEEKKVVIEKMKELLEKMRELSENMEEICVRETACKERLTTIKKESTSISQTYRYCTSKVSRFLKRSVMDGLI</sequence>
<dbReference type="PANTHER" id="PTHR35358:SF10">
    <property type="entry name" value="PLANT PHOSPHOLIPASE-LIKE PROTEIN"/>
    <property type="match status" value="1"/>
</dbReference>
<dbReference type="Pfam" id="PF05278">
    <property type="entry name" value="PEARLI-4"/>
    <property type="match status" value="1"/>
</dbReference>
<dbReference type="EnsemblPlants" id="KEH28911">
    <property type="protein sequence ID" value="KEH28911"/>
    <property type="gene ID" value="MTR_4g417290"/>
</dbReference>
<evidence type="ECO:0000256" key="1">
    <source>
        <dbReference type="SAM" id="Coils"/>
    </source>
</evidence>
<dbReference type="EMBL" id="CM001220">
    <property type="protein sequence ID" value="KEH28911.1"/>
    <property type="molecule type" value="Genomic_DNA"/>
</dbReference>
<proteinExistence type="predicted"/>
<dbReference type="HOGENOM" id="CLU_1066971_0_0_1"/>
<dbReference type="InterPro" id="IPR007942">
    <property type="entry name" value="PLipase-like"/>
</dbReference>
<evidence type="ECO:0000313" key="4">
    <source>
        <dbReference type="Proteomes" id="UP000002051"/>
    </source>
</evidence>
<name>A0A072UHN0_MEDTR</name>
<reference evidence="3" key="3">
    <citation type="submission" date="2015-04" db="UniProtKB">
        <authorList>
            <consortium name="EnsemblPlants"/>
        </authorList>
    </citation>
    <scope>IDENTIFICATION</scope>
    <source>
        <strain evidence="3">cv. Jemalong A17</strain>
    </source>
</reference>
<reference evidence="2 4" key="1">
    <citation type="journal article" date="2011" name="Nature">
        <title>The Medicago genome provides insight into the evolution of rhizobial symbioses.</title>
        <authorList>
            <person name="Young N.D."/>
            <person name="Debelle F."/>
            <person name="Oldroyd G.E."/>
            <person name="Geurts R."/>
            <person name="Cannon S.B."/>
            <person name="Udvardi M.K."/>
            <person name="Benedito V.A."/>
            <person name="Mayer K.F."/>
            <person name="Gouzy J."/>
            <person name="Schoof H."/>
            <person name="Van de Peer Y."/>
            <person name="Proost S."/>
            <person name="Cook D.R."/>
            <person name="Meyers B.C."/>
            <person name="Spannagl M."/>
            <person name="Cheung F."/>
            <person name="De Mita S."/>
            <person name="Krishnakumar V."/>
            <person name="Gundlach H."/>
            <person name="Zhou S."/>
            <person name="Mudge J."/>
            <person name="Bharti A.K."/>
            <person name="Murray J.D."/>
            <person name="Naoumkina M.A."/>
            <person name="Rosen B."/>
            <person name="Silverstein K.A."/>
            <person name="Tang H."/>
            <person name="Rombauts S."/>
            <person name="Zhao P.X."/>
            <person name="Zhou P."/>
            <person name="Barbe V."/>
            <person name="Bardou P."/>
            <person name="Bechner M."/>
            <person name="Bellec A."/>
            <person name="Berger A."/>
            <person name="Berges H."/>
            <person name="Bidwell S."/>
            <person name="Bisseling T."/>
            <person name="Choisne N."/>
            <person name="Couloux A."/>
            <person name="Denny R."/>
            <person name="Deshpande S."/>
            <person name="Dai X."/>
            <person name="Doyle J.J."/>
            <person name="Dudez A.M."/>
            <person name="Farmer A.D."/>
            <person name="Fouteau S."/>
            <person name="Franken C."/>
            <person name="Gibelin C."/>
            <person name="Gish J."/>
            <person name="Goldstein S."/>
            <person name="Gonzalez A.J."/>
            <person name="Green P.J."/>
            <person name="Hallab A."/>
            <person name="Hartog M."/>
            <person name="Hua A."/>
            <person name="Humphray S.J."/>
            <person name="Jeong D.H."/>
            <person name="Jing Y."/>
            <person name="Jocker A."/>
            <person name="Kenton S.M."/>
            <person name="Kim D.J."/>
            <person name="Klee K."/>
            <person name="Lai H."/>
            <person name="Lang C."/>
            <person name="Lin S."/>
            <person name="Macmil S.L."/>
            <person name="Magdelenat G."/>
            <person name="Matthews L."/>
            <person name="McCorrison J."/>
            <person name="Monaghan E.L."/>
            <person name="Mun J.H."/>
            <person name="Najar F.Z."/>
            <person name="Nicholson C."/>
            <person name="Noirot C."/>
            <person name="O'Bleness M."/>
            <person name="Paule C.R."/>
            <person name="Poulain J."/>
            <person name="Prion F."/>
            <person name="Qin B."/>
            <person name="Qu C."/>
            <person name="Retzel E.F."/>
            <person name="Riddle C."/>
            <person name="Sallet E."/>
            <person name="Samain S."/>
            <person name="Samson N."/>
            <person name="Sanders I."/>
            <person name="Saurat O."/>
            <person name="Scarpelli C."/>
            <person name="Schiex T."/>
            <person name="Segurens B."/>
            <person name="Severin A.J."/>
            <person name="Sherrier D.J."/>
            <person name="Shi R."/>
            <person name="Sims S."/>
            <person name="Singer S.R."/>
            <person name="Sinharoy S."/>
            <person name="Sterck L."/>
            <person name="Viollet A."/>
            <person name="Wang B.B."/>
            <person name="Wang K."/>
            <person name="Wang M."/>
            <person name="Wang X."/>
            <person name="Warfsmann J."/>
            <person name="Weissenbach J."/>
            <person name="White D.D."/>
            <person name="White J.D."/>
            <person name="Wiley G.B."/>
            <person name="Wincker P."/>
            <person name="Xing Y."/>
            <person name="Yang L."/>
            <person name="Yao Z."/>
            <person name="Ying F."/>
            <person name="Zhai J."/>
            <person name="Zhou L."/>
            <person name="Zuber A."/>
            <person name="Denarie J."/>
            <person name="Dixon R.A."/>
            <person name="May G.D."/>
            <person name="Schwartz D.C."/>
            <person name="Rogers J."/>
            <person name="Quetier F."/>
            <person name="Town C.D."/>
            <person name="Roe B.A."/>
        </authorList>
    </citation>
    <scope>NUCLEOTIDE SEQUENCE [LARGE SCALE GENOMIC DNA]</scope>
    <source>
        <strain evidence="2">A17</strain>
        <strain evidence="3 4">cv. Jemalong A17</strain>
    </source>
</reference>
<organism evidence="2 4">
    <name type="scientific">Medicago truncatula</name>
    <name type="common">Barrel medic</name>
    <name type="synonym">Medicago tribuloides</name>
    <dbReference type="NCBI Taxonomy" id="3880"/>
    <lineage>
        <taxon>Eukaryota</taxon>
        <taxon>Viridiplantae</taxon>
        <taxon>Streptophyta</taxon>
        <taxon>Embryophyta</taxon>
        <taxon>Tracheophyta</taxon>
        <taxon>Spermatophyta</taxon>
        <taxon>Magnoliopsida</taxon>
        <taxon>eudicotyledons</taxon>
        <taxon>Gunneridae</taxon>
        <taxon>Pentapetalae</taxon>
        <taxon>rosids</taxon>
        <taxon>fabids</taxon>
        <taxon>Fabales</taxon>
        <taxon>Fabaceae</taxon>
        <taxon>Papilionoideae</taxon>
        <taxon>50 kb inversion clade</taxon>
        <taxon>NPAAA clade</taxon>
        <taxon>Hologalegina</taxon>
        <taxon>IRL clade</taxon>
        <taxon>Trifolieae</taxon>
        <taxon>Medicago</taxon>
    </lineage>
</organism>